<dbReference type="GO" id="GO:0035435">
    <property type="term" value="P:phosphate ion transmembrane transport"/>
    <property type="evidence" value="ECO:0007669"/>
    <property type="project" value="InterPro"/>
</dbReference>
<dbReference type="CDD" id="cd03260">
    <property type="entry name" value="ABC_PstB_phosphate_transporter"/>
    <property type="match status" value="1"/>
</dbReference>
<dbReference type="GO" id="GO:0005524">
    <property type="term" value="F:ATP binding"/>
    <property type="evidence" value="ECO:0007669"/>
    <property type="project" value="UniProtKB-KW"/>
</dbReference>
<evidence type="ECO:0000256" key="2">
    <source>
        <dbReference type="ARBA" id="ARBA00022840"/>
    </source>
</evidence>
<dbReference type="EMBL" id="AP012029">
    <property type="protein sequence ID" value="BAJ65125.1"/>
    <property type="molecule type" value="Genomic_DNA"/>
</dbReference>
<dbReference type="RefSeq" id="WP_013561466.1">
    <property type="nucleotide sequence ID" value="NC_014960.1"/>
</dbReference>
<evidence type="ECO:0000313" key="4">
    <source>
        <dbReference type="EMBL" id="BAJ65125.1"/>
    </source>
</evidence>
<evidence type="ECO:0000256" key="1">
    <source>
        <dbReference type="ARBA" id="ARBA00022741"/>
    </source>
</evidence>
<sequence length="243" mass="27680">METLYRIEHLQQTYQNRTVLDVPDLSIRKGEILAVIGPSGSGKSTLLRLLAFLETPTRGQILFDNFPFTPLTAEMPLALRRRVTLVFQRPVLFNASVRANVAYGVRLRGEHNHHQRVEQSLREVGMEKMVHVRAHTLSGGEIQRTALARAIVLQPEVLLLDEPTANLDPYNVRLIEELIQRLNRQQGMTLVVVTHNVFQARRLAHRTALLLEGKLIEVAETPSFFEHPADSRTRAFIQGEWIC</sequence>
<dbReference type="GO" id="GO:0005315">
    <property type="term" value="F:phosphate transmembrane transporter activity"/>
    <property type="evidence" value="ECO:0007669"/>
    <property type="project" value="InterPro"/>
</dbReference>
<dbReference type="STRING" id="926569.ANT_30990"/>
<dbReference type="InterPro" id="IPR005670">
    <property type="entry name" value="PstB-like"/>
</dbReference>
<dbReference type="InterPro" id="IPR003593">
    <property type="entry name" value="AAA+_ATPase"/>
</dbReference>
<gene>
    <name evidence="4" type="ordered locus">ANT_30990</name>
</gene>
<accession>E8N2X5</accession>
<keyword evidence="5" id="KW-1185">Reference proteome</keyword>
<keyword evidence="2 4" id="KW-0067">ATP-binding</keyword>
<feature type="domain" description="ABC transporter" evidence="3">
    <location>
        <begin position="5"/>
        <end position="237"/>
    </location>
</feature>
<organism evidence="4 5">
    <name type="scientific">Anaerolinea thermophila (strain DSM 14523 / JCM 11388 / NBRC 100420 / UNI-1)</name>
    <dbReference type="NCBI Taxonomy" id="926569"/>
    <lineage>
        <taxon>Bacteria</taxon>
        <taxon>Bacillati</taxon>
        <taxon>Chloroflexota</taxon>
        <taxon>Anaerolineae</taxon>
        <taxon>Anaerolineales</taxon>
        <taxon>Anaerolineaceae</taxon>
        <taxon>Anaerolinea</taxon>
    </lineage>
</organism>
<reference evidence="4 5" key="1">
    <citation type="submission" date="2010-12" db="EMBL/GenBank/DDBJ databases">
        <title>Whole genome sequence of Anaerolinea thermophila UNI-1.</title>
        <authorList>
            <person name="Narita-Yamada S."/>
            <person name="Kishi E."/>
            <person name="Watanabe Y."/>
            <person name="Takasaki K."/>
            <person name="Ankai A."/>
            <person name="Oguchi A."/>
            <person name="Fukui S."/>
            <person name="Takahashi M."/>
            <person name="Yashiro I."/>
            <person name="Hosoyama A."/>
            <person name="Sekiguchi Y."/>
            <person name="Hanada S."/>
            <person name="Fujita N."/>
        </authorList>
    </citation>
    <scope>NUCLEOTIDE SEQUENCE [LARGE SCALE GENOMIC DNA]</scope>
    <source>
        <strain evidence="5">DSM 14523 / JCM 11388 / NBRC 100420 / UNI-1</strain>
    </source>
</reference>
<dbReference type="AlphaFoldDB" id="E8N2X5"/>
<dbReference type="InterPro" id="IPR027417">
    <property type="entry name" value="P-loop_NTPase"/>
</dbReference>
<dbReference type="PROSITE" id="PS50893">
    <property type="entry name" value="ABC_TRANSPORTER_2"/>
    <property type="match status" value="1"/>
</dbReference>
<dbReference type="Pfam" id="PF00005">
    <property type="entry name" value="ABC_tran"/>
    <property type="match status" value="1"/>
</dbReference>
<protein>
    <submittedName>
        <fullName evidence="4">Tungstate ABC transporter ATP-binding protein</fullName>
    </submittedName>
</protein>
<dbReference type="SUPFAM" id="SSF52540">
    <property type="entry name" value="P-loop containing nucleoside triphosphate hydrolases"/>
    <property type="match status" value="1"/>
</dbReference>
<dbReference type="InterPro" id="IPR003439">
    <property type="entry name" value="ABC_transporter-like_ATP-bd"/>
</dbReference>
<evidence type="ECO:0000313" key="5">
    <source>
        <dbReference type="Proteomes" id="UP000008922"/>
    </source>
</evidence>
<dbReference type="SMART" id="SM00382">
    <property type="entry name" value="AAA"/>
    <property type="match status" value="1"/>
</dbReference>
<dbReference type="OrthoDB" id="4075047at2"/>
<dbReference type="eggNOG" id="COG1117">
    <property type="taxonomic scope" value="Bacteria"/>
</dbReference>
<dbReference type="GO" id="GO:0016020">
    <property type="term" value="C:membrane"/>
    <property type="evidence" value="ECO:0007669"/>
    <property type="project" value="InterPro"/>
</dbReference>
<name>E8N2X5_ANATU</name>
<keyword evidence="1" id="KW-0547">Nucleotide-binding</keyword>
<dbReference type="PANTHER" id="PTHR43423:SF1">
    <property type="entry name" value="ABC TRANSPORTER I FAMILY MEMBER 17"/>
    <property type="match status" value="1"/>
</dbReference>
<dbReference type="GO" id="GO:0016887">
    <property type="term" value="F:ATP hydrolysis activity"/>
    <property type="evidence" value="ECO:0007669"/>
    <property type="project" value="InterPro"/>
</dbReference>
<dbReference type="Gene3D" id="3.40.50.300">
    <property type="entry name" value="P-loop containing nucleotide triphosphate hydrolases"/>
    <property type="match status" value="1"/>
</dbReference>
<dbReference type="InParanoid" id="E8N2X5"/>
<proteinExistence type="predicted"/>
<dbReference type="HOGENOM" id="CLU_000604_1_22_0"/>
<dbReference type="Proteomes" id="UP000008922">
    <property type="component" value="Chromosome"/>
</dbReference>
<evidence type="ECO:0000259" key="3">
    <source>
        <dbReference type="PROSITE" id="PS50893"/>
    </source>
</evidence>
<dbReference type="PANTHER" id="PTHR43423">
    <property type="entry name" value="ABC TRANSPORTER I FAMILY MEMBER 17"/>
    <property type="match status" value="1"/>
</dbReference>
<dbReference type="KEGG" id="atm:ANT_30990"/>